<evidence type="ECO:0000313" key="3">
    <source>
        <dbReference type="Proteomes" id="UP001431221"/>
    </source>
</evidence>
<sequence>MDGTFGPFSESNDPGDGSAYWAGQVDWPEAHVDTRFVQLGWRDVIRPDFERIWPRTVLDAIRSFFLYARAGGYRAVWKSNWAHAVFCLYPAVGLLLYLMTSLLPPLLLAPTALEAAAGLAPEPYKGPVSWAVFLAGSGLWMAAVHALKQFLEPKSYFRYLVNSWHFISRMARGEHGPMLARIEDCADKIVAMEAQADADEELVFTSHSCGTFVAIYILAAALRRNPDIVKRKGGFAFVTLGPAFDCLGGYGAQNGFGEAMASVARSGVDWTDLYSPHDPLCGGRTPPVARYAALTRADGKRPEPRRYSVRIPDRMPPEKFRYLRYRFFPLHFCYFFASVKPGLFDFYRLTLGPKSAVEQLKAWDEGRD</sequence>
<reference evidence="2" key="1">
    <citation type="submission" date="2022-04" db="EMBL/GenBank/DDBJ databases">
        <title>Roseibium sp. CAU 1639 isolated from mud.</title>
        <authorList>
            <person name="Kim W."/>
        </authorList>
    </citation>
    <scope>NUCLEOTIDE SEQUENCE</scope>
    <source>
        <strain evidence="2">CAU 1639</strain>
    </source>
</reference>
<dbReference type="EMBL" id="JALNMJ010000011">
    <property type="protein sequence ID" value="MCK7613769.1"/>
    <property type="molecule type" value="Genomic_DNA"/>
</dbReference>
<organism evidence="2 3">
    <name type="scientific">Roseibium sediminicola</name>
    <dbReference type="NCBI Taxonomy" id="2933272"/>
    <lineage>
        <taxon>Bacteria</taxon>
        <taxon>Pseudomonadati</taxon>
        <taxon>Pseudomonadota</taxon>
        <taxon>Alphaproteobacteria</taxon>
        <taxon>Hyphomicrobiales</taxon>
        <taxon>Stappiaceae</taxon>
        <taxon>Roseibium</taxon>
    </lineage>
</organism>
<accession>A0ABT0GWF0</accession>
<keyword evidence="3" id="KW-1185">Reference proteome</keyword>
<evidence type="ECO:0008006" key="4">
    <source>
        <dbReference type="Google" id="ProtNLM"/>
    </source>
</evidence>
<gene>
    <name evidence="2" type="ORF">M0H32_16500</name>
</gene>
<comment type="caution">
    <text evidence="2">The sequence shown here is derived from an EMBL/GenBank/DDBJ whole genome shotgun (WGS) entry which is preliminary data.</text>
</comment>
<dbReference type="Proteomes" id="UP001431221">
    <property type="component" value="Unassembled WGS sequence"/>
</dbReference>
<evidence type="ECO:0000256" key="1">
    <source>
        <dbReference type="SAM" id="Phobius"/>
    </source>
</evidence>
<dbReference type="RefSeq" id="WP_248155966.1">
    <property type="nucleotide sequence ID" value="NZ_JALNMJ010000011.1"/>
</dbReference>
<feature type="transmembrane region" description="Helical" evidence="1">
    <location>
        <begin position="84"/>
        <end position="108"/>
    </location>
</feature>
<proteinExistence type="predicted"/>
<keyword evidence="1" id="KW-0472">Membrane</keyword>
<name>A0ABT0GWF0_9HYPH</name>
<keyword evidence="1" id="KW-0812">Transmembrane</keyword>
<protein>
    <recommendedName>
        <fullName evidence="4">Lipase (Class 3)</fullName>
    </recommendedName>
</protein>
<evidence type="ECO:0000313" key="2">
    <source>
        <dbReference type="EMBL" id="MCK7613769.1"/>
    </source>
</evidence>
<keyword evidence="1" id="KW-1133">Transmembrane helix</keyword>